<gene>
    <name evidence="1" type="ORF">S01H4_59918</name>
</gene>
<name>X1E4Z2_9ZZZZ</name>
<comment type="caution">
    <text evidence="1">The sequence shown here is derived from an EMBL/GenBank/DDBJ whole genome shotgun (WGS) entry which is preliminary data.</text>
</comment>
<reference evidence="1" key="1">
    <citation type="journal article" date="2014" name="Front. Microbiol.">
        <title>High frequency of phylogenetically diverse reductive dehalogenase-homologous genes in deep subseafloor sedimentary metagenomes.</title>
        <authorList>
            <person name="Kawai M."/>
            <person name="Futagami T."/>
            <person name="Toyoda A."/>
            <person name="Takaki Y."/>
            <person name="Nishi S."/>
            <person name="Hori S."/>
            <person name="Arai W."/>
            <person name="Tsubouchi T."/>
            <person name="Morono Y."/>
            <person name="Uchiyama I."/>
            <person name="Ito T."/>
            <person name="Fujiyama A."/>
            <person name="Inagaki F."/>
            <person name="Takami H."/>
        </authorList>
    </citation>
    <scope>NUCLEOTIDE SEQUENCE</scope>
    <source>
        <strain evidence="1">Expedition CK06-06</strain>
    </source>
</reference>
<organism evidence="1">
    <name type="scientific">marine sediment metagenome</name>
    <dbReference type="NCBI Taxonomy" id="412755"/>
    <lineage>
        <taxon>unclassified sequences</taxon>
        <taxon>metagenomes</taxon>
        <taxon>ecological metagenomes</taxon>
    </lineage>
</organism>
<evidence type="ECO:0000313" key="1">
    <source>
        <dbReference type="EMBL" id="GAH12264.1"/>
    </source>
</evidence>
<protein>
    <submittedName>
        <fullName evidence="1">Uncharacterized protein</fullName>
    </submittedName>
</protein>
<proteinExistence type="predicted"/>
<dbReference type="EMBL" id="BART01035224">
    <property type="protein sequence ID" value="GAH12264.1"/>
    <property type="molecule type" value="Genomic_DNA"/>
</dbReference>
<dbReference type="AlphaFoldDB" id="X1E4Z2"/>
<sequence>SNKIRFKSVKHVIYNEYFLDEFIVYLFKEKNSVK</sequence>
<feature type="non-terminal residue" evidence="1">
    <location>
        <position position="1"/>
    </location>
</feature>
<accession>X1E4Z2</accession>